<evidence type="ECO:0000256" key="1">
    <source>
        <dbReference type="SAM" id="MobiDB-lite"/>
    </source>
</evidence>
<proteinExistence type="predicted"/>
<name>A0A9D4PCI1_RHISA</name>
<dbReference type="InterPro" id="IPR033228">
    <property type="entry name" value="SZT2"/>
</dbReference>
<dbReference type="PANTHER" id="PTHR14918:SF3">
    <property type="entry name" value="KICSTOR COMPLEX PROTEIN SZT2"/>
    <property type="match status" value="1"/>
</dbReference>
<accession>A0A9D4PCI1</accession>
<comment type="caution">
    <text evidence="2">The sequence shown here is derived from an EMBL/GenBank/DDBJ whole genome shotgun (WGS) entry which is preliminary data.</text>
</comment>
<feature type="region of interest" description="Disordered" evidence="1">
    <location>
        <begin position="39"/>
        <end position="63"/>
    </location>
</feature>
<feature type="compositionally biased region" description="Basic and acidic residues" evidence="1">
    <location>
        <begin position="39"/>
        <end position="49"/>
    </location>
</feature>
<organism evidence="2 3">
    <name type="scientific">Rhipicephalus sanguineus</name>
    <name type="common">Brown dog tick</name>
    <name type="synonym">Ixodes sanguineus</name>
    <dbReference type="NCBI Taxonomy" id="34632"/>
    <lineage>
        <taxon>Eukaryota</taxon>
        <taxon>Metazoa</taxon>
        <taxon>Ecdysozoa</taxon>
        <taxon>Arthropoda</taxon>
        <taxon>Chelicerata</taxon>
        <taxon>Arachnida</taxon>
        <taxon>Acari</taxon>
        <taxon>Parasitiformes</taxon>
        <taxon>Ixodida</taxon>
        <taxon>Ixodoidea</taxon>
        <taxon>Ixodidae</taxon>
        <taxon>Rhipicephalinae</taxon>
        <taxon>Rhipicephalus</taxon>
        <taxon>Rhipicephalus</taxon>
    </lineage>
</organism>
<dbReference type="Proteomes" id="UP000821837">
    <property type="component" value="Unassembled WGS sequence"/>
</dbReference>
<protein>
    <submittedName>
        <fullName evidence="2">Uncharacterized protein</fullName>
    </submittedName>
</protein>
<reference evidence="2" key="1">
    <citation type="journal article" date="2020" name="Cell">
        <title>Large-Scale Comparative Analyses of Tick Genomes Elucidate Their Genetic Diversity and Vector Capacities.</title>
        <authorList>
            <consortium name="Tick Genome and Microbiome Consortium (TIGMIC)"/>
            <person name="Jia N."/>
            <person name="Wang J."/>
            <person name="Shi W."/>
            <person name="Du L."/>
            <person name="Sun Y."/>
            <person name="Zhan W."/>
            <person name="Jiang J.F."/>
            <person name="Wang Q."/>
            <person name="Zhang B."/>
            <person name="Ji P."/>
            <person name="Bell-Sakyi L."/>
            <person name="Cui X.M."/>
            <person name="Yuan T.T."/>
            <person name="Jiang B.G."/>
            <person name="Yang W.F."/>
            <person name="Lam T.T."/>
            <person name="Chang Q.C."/>
            <person name="Ding S.J."/>
            <person name="Wang X.J."/>
            <person name="Zhu J.G."/>
            <person name="Ruan X.D."/>
            <person name="Zhao L."/>
            <person name="Wei J.T."/>
            <person name="Ye R.Z."/>
            <person name="Que T.C."/>
            <person name="Du C.H."/>
            <person name="Zhou Y.H."/>
            <person name="Cheng J.X."/>
            <person name="Dai P.F."/>
            <person name="Guo W.B."/>
            <person name="Han X.H."/>
            <person name="Huang E.J."/>
            <person name="Li L.F."/>
            <person name="Wei W."/>
            <person name="Gao Y.C."/>
            <person name="Liu J.Z."/>
            <person name="Shao H.Z."/>
            <person name="Wang X."/>
            <person name="Wang C.C."/>
            <person name="Yang T.C."/>
            <person name="Huo Q.B."/>
            <person name="Li W."/>
            <person name="Chen H.Y."/>
            <person name="Chen S.E."/>
            <person name="Zhou L.G."/>
            <person name="Ni X.B."/>
            <person name="Tian J.H."/>
            <person name="Sheng Y."/>
            <person name="Liu T."/>
            <person name="Pan Y.S."/>
            <person name="Xia L.Y."/>
            <person name="Li J."/>
            <person name="Zhao F."/>
            <person name="Cao W.C."/>
        </authorList>
    </citation>
    <scope>NUCLEOTIDE SEQUENCE</scope>
    <source>
        <strain evidence="2">Rsan-2018</strain>
    </source>
</reference>
<dbReference type="GO" id="GO:0005777">
    <property type="term" value="C:peroxisome"/>
    <property type="evidence" value="ECO:0007669"/>
    <property type="project" value="InterPro"/>
</dbReference>
<keyword evidence="3" id="KW-1185">Reference proteome</keyword>
<gene>
    <name evidence="2" type="ORF">HPB52_010539</name>
</gene>
<dbReference type="PANTHER" id="PTHR14918">
    <property type="entry name" value="KICSTOR COMPLEX PROTEIN SZT2"/>
    <property type="match status" value="1"/>
</dbReference>
<dbReference type="EMBL" id="JABSTV010001255">
    <property type="protein sequence ID" value="KAH7935606.1"/>
    <property type="molecule type" value="Genomic_DNA"/>
</dbReference>
<feature type="compositionally biased region" description="Polar residues" evidence="1">
    <location>
        <begin position="50"/>
        <end position="63"/>
    </location>
</feature>
<evidence type="ECO:0000313" key="2">
    <source>
        <dbReference type="EMBL" id="KAH7935606.1"/>
    </source>
</evidence>
<evidence type="ECO:0000313" key="3">
    <source>
        <dbReference type="Proteomes" id="UP000821837"/>
    </source>
</evidence>
<dbReference type="AlphaFoldDB" id="A0A9D4PCI1"/>
<sequence length="430" mass="48099">MCVGLTQGLVLCFTKCPVMDDMAVPKMTCHFRDFRPRLSSGHSDRDQSHDTVSVTSHASGSRNKPQQCVVMNVHGIVQPGFAIKEELVSVMQNRLDDAVLEVLTTTLARNPACNLTLDDVQFIQKPQKEPTTQLYCTVQAQLLPYLQALMEYLRQDLHTFLPTPKYTDPKPENHFKPFVEHPAHALCHKDEDVFLFNRFMTRGTPSNGIACIILSVVDAQGRPVQFLNSPLPKVGAFSGTEPPTEYQEVSFLSREEVWCVGKDYQEHLVQRLQSTVQHAYWDVLMEYRLLTCPVFHEAYDEGEPACFSEPPTPVKVRRSGRVLAEQARDKPSLFSMFASRGKEMSSSVPDVSEKVKSPKENPTEFNFSDSLFADVAPSLPTGSAKGTVRSMEAESVASETWASSSSKTLNTMFQHGVHGFLEGGVEIRKH</sequence>
<dbReference type="VEuPathDB" id="VectorBase:RSAN_052799"/>
<reference evidence="2" key="2">
    <citation type="submission" date="2021-09" db="EMBL/GenBank/DDBJ databases">
        <authorList>
            <person name="Jia N."/>
            <person name="Wang J."/>
            <person name="Shi W."/>
            <person name="Du L."/>
            <person name="Sun Y."/>
            <person name="Zhan W."/>
            <person name="Jiang J."/>
            <person name="Wang Q."/>
            <person name="Zhang B."/>
            <person name="Ji P."/>
            <person name="Sakyi L.B."/>
            <person name="Cui X."/>
            <person name="Yuan T."/>
            <person name="Jiang B."/>
            <person name="Yang W."/>
            <person name="Lam T.T.-Y."/>
            <person name="Chang Q."/>
            <person name="Ding S."/>
            <person name="Wang X."/>
            <person name="Zhu J."/>
            <person name="Ruan X."/>
            <person name="Zhao L."/>
            <person name="Wei J."/>
            <person name="Que T."/>
            <person name="Du C."/>
            <person name="Cheng J."/>
            <person name="Dai P."/>
            <person name="Han X."/>
            <person name="Huang E."/>
            <person name="Gao Y."/>
            <person name="Liu J."/>
            <person name="Shao H."/>
            <person name="Ye R."/>
            <person name="Li L."/>
            <person name="Wei W."/>
            <person name="Wang X."/>
            <person name="Wang C."/>
            <person name="Huo Q."/>
            <person name="Li W."/>
            <person name="Guo W."/>
            <person name="Chen H."/>
            <person name="Chen S."/>
            <person name="Zhou L."/>
            <person name="Zhou L."/>
            <person name="Ni X."/>
            <person name="Tian J."/>
            <person name="Zhou Y."/>
            <person name="Sheng Y."/>
            <person name="Liu T."/>
            <person name="Pan Y."/>
            <person name="Xia L."/>
            <person name="Li J."/>
            <person name="Zhao F."/>
            <person name="Cao W."/>
        </authorList>
    </citation>
    <scope>NUCLEOTIDE SEQUENCE</scope>
    <source>
        <strain evidence="2">Rsan-2018</strain>
        <tissue evidence="2">Larvae</tissue>
    </source>
</reference>